<dbReference type="SUPFAM" id="SSF53271">
    <property type="entry name" value="PRTase-like"/>
    <property type="match status" value="1"/>
</dbReference>
<reference evidence="3 4" key="1">
    <citation type="journal article" date="2018" name="Mol. Biol. Evol.">
        <title>Broad Genomic Sampling Reveals a Smut Pathogenic Ancestry of the Fungal Clade Ustilaginomycotina.</title>
        <authorList>
            <person name="Kijpornyongpan T."/>
            <person name="Mondo S.J."/>
            <person name="Barry K."/>
            <person name="Sandor L."/>
            <person name="Lee J."/>
            <person name="Lipzen A."/>
            <person name="Pangilinan J."/>
            <person name="LaButti K."/>
            <person name="Hainaut M."/>
            <person name="Henrissat B."/>
            <person name="Grigoriev I.V."/>
            <person name="Spatafora J.W."/>
            <person name="Aime M.C."/>
        </authorList>
    </citation>
    <scope>NUCLEOTIDE SEQUENCE [LARGE SCALE GENOMIC DNA]</scope>
    <source>
        <strain evidence="3 4">MCA 4198</strain>
    </source>
</reference>
<gene>
    <name evidence="3" type="ORF">FA10DRAFT_253044</name>
</gene>
<organism evidence="3 4">
    <name type="scientific">Acaromyces ingoldii</name>
    <dbReference type="NCBI Taxonomy" id="215250"/>
    <lineage>
        <taxon>Eukaryota</taxon>
        <taxon>Fungi</taxon>
        <taxon>Dikarya</taxon>
        <taxon>Basidiomycota</taxon>
        <taxon>Ustilaginomycotina</taxon>
        <taxon>Exobasidiomycetes</taxon>
        <taxon>Exobasidiales</taxon>
        <taxon>Cryptobasidiaceae</taxon>
        <taxon>Acaromyces</taxon>
    </lineage>
</organism>
<dbReference type="InterPro" id="IPR029057">
    <property type="entry name" value="PRTase-like"/>
</dbReference>
<dbReference type="OrthoDB" id="9973266at2759"/>
<accession>A0A316YMP4</accession>
<protein>
    <submittedName>
        <fullName evidence="3">PRTase-like protein</fullName>
    </submittedName>
</protein>
<dbReference type="GO" id="GO:0032265">
    <property type="term" value="P:XMP salvage"/>
    <property type="evidence" value="ECO:0007669"/>
    <property type="project" value="TreeGrafter"/>
</dbReference>
<dbReference type="Proteomes" id="UP000245768">
    <property type="component" value="Unassembled WGS sequence"/>
</dbReference>
<dbReference type="RefSeq" id="XP_025376213.1">
    <property type="nucleotide sequence ID" value="XM_025519676.1"/>
</dbReference>
<dbReference type="InterPro" id="IPR000836">
    <property type="entry name" value="PRTase_dom"/>
</dbReference>
<dbReference type="InParanoid" id="A0A316YMP4"/>
<dbReference type="STRING" id="215250.A0A316YMP4"/>
<keyword evidence="4" id="KW-1185">Reference proteome</keyword>
<evidence type="ECO:0000313" key="3">
    <source>
        <dbReference type="EMBL" id="PWN89015.1"/>
    </source>
</evidence>
<evidence type="ECO:0000313" key="4">
    <source>
        <dbReference type="Proteomes" id="UP000245768"/>
    </source>
</evidence>
<keyword evidence="1" id="KW-0328">Glycosyltransferase</keyword>
<evidence type="ECO:0000256" key="1">
    <source>
        <dbReference type="ARBA" id="ARBA00022676"/>
    </source>
</evidence>
<dbReference type="GO" id="GO:0004422">
    <property type="term" value="F:hypoxanthine phosphoribosyltransferase activity"/>
    <property type="evidence" value="ECO:0007669"/>
    <property type="project" value="TreeGrafter"/>
</dbReference>
<dbReference type="AlphaFoldDB" id="A0A316YMP4"/>
<dbReference type="Gene3D" id="3.40.50.2020">
    <property type="match status" value="1"/>
</dbReference>
<dbReference type="GO" id="GO:0032264">
    <property type="term" value="P:IMP salvage"/>
    <property type="evidence" value="ECO:0007669"/>
    <property type="project" value="TreeGrafter"/>
</dbReference>
<dbReference type="GO" id="GO:0032263">
    <property type="term" value="P:GMP salvage"/>
    <property type="evidence" value="ECO:0007669"/>
    <property type="project" value="TreeGrafter"/>
</dbReference>
<evidence type="ECO:0000256" key="2">
    <source>
        <dbReference type="ARBA" id="ARBA00022679"/>
    </source>
</evidence>
<dbReference type="EMBL" id="KZ819637">
    <property type="protein sequence ID" value="PWN89015.1"/>
    <property type="molecule type" value="Genomic_DNA"/>
</dbReference>
<sequence>MSHHPEVPDDHYRPTYEDIHQHIASTARQIRATFRPDLIVAIGGGGFFPARVLRTFLKRNVGGDKLVNVPIQAIGLSLYEDLASDETNTSGPTAKGKIGLEVVRTQWLDAPKREGDDALTGGLLGKNILIVDEVDDSRTTLQYAYNELVSDVRKSLEALSPEQRAKVGPTRFAIFVVHNKLRNKKGTLPIVWSNHATVAPQPNETQAPAKLGPGEELVEKRNDGNGKVVEGLWYFAAETTGDIWVEYPWEQEDIEEHNRIAAVAKKLGVNTGAVESSS</sequence>
<dbReference type="FunCoup" id="A0A316YMP4">
    <property type="interactions" value="31"/>
</dbReference>
<dbReference type="GO" id="GO:0046100">
    <property type="term" value="P:hypoxanthine metabolic process"/>
    <property type="evidence" value="ECO:0007669"/>
    <property type="project" value="TreeGrafter"/>
</dbReference>
<dbReference type="PANTHER" id="PTHR43363">
    <property type="entry name" value="HYPOXANTHINE PHOSPHORIBOSYLTRANSFERASE"/>
    <property type="match status" value="1"/>
</dbReference>
<dbReference type="GeneID" id="37041592"/>
<proteinExistence type="predicted"/>
<keyword evidence="2" id="KW-0808">Transferase</keyword>
<name>A0A316YMP4_9BASI</name>
<dbReference type="GO" id="GO:0005737">
    <property type="term" value="C:cytoplasm"/>
    <property type="evidence" value="ECO:0007669"/>
    <property type="project" value="TreeGrafter"/>
</dbReference>
<dbReference type="CDD" id="cd06223">
    <property type="entry name" value="PRTases_typeI"/>
    <property type="match status" value="1"/>
</dbReference>
<dbReference type="PANTHER" id="PTHR43363:SF1">
    <property type="entry name" value="HYPOXANTHINE-GUANINE PHOSPHORIBOSYLTRANSFERASE"/>
    <property type="match status" value="1"/>
</dbReference>